<dbReference type="EMBL" id="BSRX01000099">
    <property type="protein sequence ID" value="GLW59583.1"/>
    <property type="molecule type" value="Genomic_DNA"/>
</dbReference>
<evidence type="ECO:0000313" key="2">
    <source>
        <dbReference type="Proteomes" id="UP001165143"/>
    </source>
</evidence>
<gene>
    <name evidence="1" type="ORF">Kpho01_75930</name>
</gene>
<sequence>MGDVVAVAAGQCDGERGTVPVDDQVVFAARPAPVDRRGSGVSPLILCEGASRNTRPGLPERLTRQTPGSPRACEAFSKSGAVVAVGSVAVAWVPGWCLRLT</sequence>
<dbReference type="Proteomes" id="UP001165143">
    <property type="component" value="Unassembled WGS sequence"/>
</dbReference>
<reference evidence="1" key="1">
    <citation type="submission" date="2023-02" db="EMBL/GenBank/DDBJ databases">
        <title>Kitasatospora phosalacinea NBRC 14362.</title>
        <authorList>
            <person name="Ichikawa N."/>
            <person name="Sato H."/>
            <person name="Tonouchi N."/>
        </authorList>
    </citation>
    <scope>NUCLEOTIDE SEQUENCE</scope>
    <source>
        <strain evidence="1">NBRC 14362</strain>
    </source>
</reference>
<proteinExistence type="predicted"/>
<comment type="caution">
    <text evidence="1">The sequence shown here is derived from an EMBL/GenBank/DDBJ whole genome shotgun (WGS) entry which is preliminary data.</text>
</comment>
<evidence type="ECO:0000313" key="1">
    <source>
        <dbReference type="EMBL" id="GLW59583.1"/>
    </source>
</evidence>
<protein>
    <submittedName>
        <fullName evidence="1">Uncharacterized protein</fullName>
    </submittedName>
</protein>
<name>A0A9W6PRJ7_9ACTN</name>
<organism evidence="1 2">
    <name type="scientific">Kitasatospora phosalacinea</name>
    <dbReference type="NCBI Taxonomy" id="2065"/>
    <lineage>
        <taxon>Bacteria</taxon>
        <taxon>Bacillati</taxon>
        <taxon>Actinomycetota</taxon>
        <taxon>Actinomycetes</taxon>
        <taxon>Kitasatosporales</taxon>
        <taxon>Streptomycetaceae</taxon>
        <taxon>Kitasatospora</taxon>
    </lineage>
</organism>
<dbReference type="AlphaFoldDB" id="A0A9W6PRJ7"/>
<accession>A0A9W6PRJ7</accession>